<dbReference type="Gene3D" id="3.10.50.40">
    <property type="match status" value="1"/>
</dbReference>
<protein>
    <recommendedName>
        <fullName evidence="2 5">peptidylprolyl isomerase</fullName>
        <ecNumber evidence="2 5">5.2.1.8</ecNumber>
    </recommendedName>
</protein>
<dbReference type="PROSITE" id="PS51257">
    <property type="entry name" value="PROKAR_LIPOPROTEIN"/>
    <property type="match status" value="1"/>
</dbReference>
<keyword evidence="3 5" id="KW-0697">Rotamase</keyword>
<gene>
    <name evidence="8" type="ORF">CYCCA115_LOCUS23613</name>
</gene>
<evidence type="ECO:0000256" key="5">
    <source>
        <dbReference type="PROSITE-ProRule" id="PRU00277"/>
    </source>
</evidence>
<evidence type="ECO:0000256" key="4">
    <source>
        <dbReference type="ARBA" id="ARBA00023235"/>
    </source>
</evidence>
<name>A0AAD2JP87_9STRA</name>
<keyword evidence="4 5" id="KW-0413">Isomerase</keyword>
<dbReference type="PROSITE" id="PS50059">
    <property type="entry name" value="FKBP_PPIASE"/>
    <property type="match status" value="1"/>
</dbReference>
<keyword evidence="6" id="KW-0732">Signal</keyword>
<evidence type="ECO:0000256" key="3">
    <source>
        <dbReference type="ARBA" id="ARBA00023110"/>
    </source>
</evidence>
<dbReference type="EC" id="5.2.1.8" evidence="2 5"/>
<comment type="catalytic activity">
    <reaction evidence="1 5">
        <text>[protein]-peptidylproline (omega=180) = [protein]-peptidylproline (omega=0)</text>
        <dbReference type="Rhea" id="RHEA:16237"/>
        <dbReference type="Rhea" id="RHEA-COMP:10747"/>
        <dbReference type="Rhea" id="RHEA-COMP:10748"/>
        <dbReference type="ChEBI" id="CHEBI:83833"/>
        <dbReference type="ChEBI" id="CHEBI:83834"/>
        <dbReference type="EC" id="5.2.1.8"/>
    </reaction>
</comment>
<feature type="signal peptide" evidence="6">
    <location>
        <begin position="1"/>
        <end position="19"/>
    </location>
</feature>
<dbReference type="NCBIfam" id="TIGR01409">
    <property type="entry name" value="TAT_signal_seq"/>
    <property type="match status" value="1"/>
</dbReference>
<feature type="domain" description="PPIase FKBP-type" evidence="7">
    <location>
        <begin position="85"/>
        <end position="180"/>
    </location>
</feature>
<evidence type="ECO:0000256" key="1">
    <source>
        <dbReference type="ARBA" id="ARBA00000971"/>
    </source>
</evidence>
<dbReference type="InterPro" id="IPR006311">
    <property type="entry name" value="TAT_signal"/>
</dbReference>
<proteinExistence type="predicted"/>
<dbReference type="InterPro" id="IPR001179">
    <property type="entry name" value="PPIase_FKBP_dom"/>
</dbReference>
<evidence type="ECO:0000313" key="9">
    <source>
        <dbReference type="Proteomes" id="UP001295423"/>
    </source>
</evidence>
<dbReference type="PANTHER" id="PTHR43811">
    <property type="entry name" value="FKBP-TYPE PEPTIDYL-PROLYL CIS-TRANS ISOMERASE FKPA"/>
    <property type="match status" value="1"/>
</dbReference>
<comment type="caution">
    <text evidence="8">The sequence shown here is derived from an EMBL/GenBank/DDBJ whole genome shotgun (WGS) entry which is preliminary data.</text>
</comment>
<dbReference type="InterPro" id="IPR046357">
    <property type="entry name" value="PPIase_dom_sf"/>
</dbReference>
<evidence type="ECO:0000256" key="6">
    <source>
        <dbReference type="SAM" id="SignalP"/>
    </source>
</evidence>
<dbReference type="PANTHER" id="PTHR43811:SF19">
    <property type="entry name" value="39 KDA FK506-BINDING NUCLEAR PROTEIN"/>
    <property type="match status" value="1"/>
</dbReference>
<dbReference type="InterPro" id="IPR019546">
    <property type="entry name" value="TAT_signal_bac_arc"/>
</dbReference>
<dbReference type="SUPFAM" id="SSF54534">
    <property type="entry name" value="FKBP-like"/>
    <property type="match status" value="1"/>
</dbReference>
<evidence type="ECO:0000313" key="8">
    <source>
        <dbReference type="EMBL" id="CAJ1969254.1"/>
    </source>
</evidence>
<dbReference type="EMBL" id="CAKOGP040002424">
    <property type="protein sequence ID" value="CAJ1969254.1"/>
    <property type="molecule type" value="Genomic_DNA"/>
</dbReference>
<dbReference type="GO" id="GO:0003755">
    <property type="term" value="F:peptidyl-prolyl cis-trans isomerase activity"/>
    <property type="evidence" value="ECO:0007669"/>
    <property type="project" value="UniProtKB-KW"/>
</dbReference>
<dbReference type="Proteomes" id="UP001295423">
    <property type="component" value="Unassembled WGS sequence"/>
</dbReference>
<evidence type="ECO:0000256" key="2">
    <source>
        <dbReference type="ARBA" id="ARBA00013194"/>
    </source>
</evidence>
<evidence type="ECO:0000259" key="7">
    <source>
        <dbReference type="PROSITE" id="PS50059"/>
    </source>
</evidence>
<feature type="chain" id="PRO_5042150407" description="peptidylprolyl isomerase" evidence="6">
    <location>
        <begin position="20"/>
        <end position="184"/>
    </location>
</feature>
<dbReference type="Pfam" id="PF00254">
    <property type="entry name" value="FKBP_C"/>
    <property type="match status" value="1"/>
</dbReference>
<dbReference type="PROSITE" id="PS51318">
    <property type="entry name" value="TAT"/>
    <property type="match status" value="1"/>
</dbReference>
<reference evidence="8" key="1">
    <citation type="submission" date="2023-08" db="EMBL/GenBank/DDBJ databases">
        <authorList>
            <person name="Audoor S."/>
            <person name="Bilcke G."/>
        </authorList>
    </citation>
    <scope>NUCLEOTIDE SEQUENCE</scope>
</reference>
<accession>A0AAD2JP87</accession>
<dbReference type="AlphaFoldDB" id="A0AAD2JP87"/>
<sequence length="184" mass="19292">MKIVLSLALAIAAACHTSAFSLSMNLPEVSSRRGFIGSSAAAVVAAATLQAPQAANAAPTIYKLDNGIKYAITKDTDKKNYPQQGDIVAIEYTGYLTSGQIFDGTHSEGKSNALLFKLGSTAVIAGINEMVAEMKVGQKVQAIIPPELNFGDKGVCLEDGECLVKPGSTLVYDIFLKKSSIPPP</sequence>
<organism evidence="8 9">
    <name type="scientific">Cylindrotheca closterium</name>
    <dbReference type="NCBI Taxonomy" id="2856"/>
    <lineage>
        <taxon>Eukaryota</taxon>
        <taxon>Sar</taxon>
        <taxon>Stramenopiles</taxon>
        <taxon>Ochrophyta</taxon>
        <taxon>Bacillariophyta</taxon>
        <taxon>Bacillariophyceae</taxon>
        <taxon>Bacillariophycidae</taxon>
        <taxon>Bacillariales</taxon>
        <taxon>Bacillariaceae</taxon>
        <taxon>Cylindrotheca</taxon>
    </lineage>
</organism>
<keyword evidence="9" id="KW-1185">Reference proteome</keyword>